<feature type="transmembrane region" description="Helical" evidence="6">
    <location>
        <begin position="222"/>
        <end position="242"/>
    </location>
</feature>
<dbReference type="InterPro" id="IPR003838">
    <property type="entry name" value="ABC3_permease_C"/>
</dbReference>
<feature type="transmembrane region" description="Helical" evidence="6">
    <location>
        <begin position="72"/>
        <end position="96"/>
    </location>
</feature>
<feature type="transmembrane region" description="Helical" evidence="6">
    <location>
        <begin position="309"/>
        <end position="331"/>
    </location>
</feature>
<feature type="transmembrane region" description="Helical" evidence="6">
    <location>
        <begin position="171"/>
        <end position="190"/>
    </location>
</feature>
<keyword evidence="4 6" id="KW-1133">Transmembrane helix</keyword>
<evidence type="ECO:0000313" key="9">
    <source>
        <dbReference type="Proteomes" id="UP000000276"/>
    </source>
</evidence>
<evidence type="ECO:0000256" key="3">
    <source>
        <dbReference type="ARBA" id="ARBA00022692"/>
    </source>
</evidence>
<evidence type="ECO:0000259" key="7">
    <source>
        <dbReference type="Pfam" id="PF02687"/>
    </source>
</evidence>
<feature type="transmembrane region" description="Helical" evidence="6">
    <location>
        <begin position="443"/>
        <end position="467"/>
    </location>
</feature>
<dbReference type="GO" id="GO:0005886">
    <property type="term" value="C:plasma membrane"/>
    <property type="evidence" value="ECO:0007669"/>
    <property type="project" value="UniProtKB-SubCell"/>
</dbReference>
<dbReference type="OrthoDB" id="4423785at2"/>
<dbReference type="STRING" id="681645.CpC231_1467"/>
<gene>
    <name evidence="8" type="ORF">CPC231_07400</name>
</gene>
<sequence>MQFYCCENLLVGCTYSDREGLVIAKIAVKSVLKGAASWIALLVTSVALSIVLTLNIALIVAGIAVSGEAQQAYIGMGGVALGFTILTGLASFSLVVSTCVRLQRRDVALWQIVGILPHTAFIILLLEVLLVSFVSAVVGAFATLAVWPAYARFVEGSGLPHSEVLQQSIPISALIIGVMVTVTVSVLTGIRAAQRIVHADLVEGAQSSSAFWDKSPSTFIRLCKAIVGIGLLLGVIAIYWAIGKLEHITEPQKVGDFLTTYPGMGILLCITFVFMGTPLIHIFIKLIAHLPGRIPHFLASREATARPSLTRALVVPISLAAAAVGIMTSWVSKIKDVLQITSGSSSSVSAPPEQMALLLAGPIVAVCVAASSIIFATATSRWEDNALLVVSGSTPGAAYVKAIAEALIYASVSLACAYILIIVNEFAMVAALSAGPIPSAPLSIPGLSAAGVVVFGTVLILFMLLVVTLTGFRKQSIAVVLGNK</sequence>
<feature type="domain" description="ABC3 transporter permease C-terminal" evidence="7">
    <location>
        <begin position="79"/>
        <end position="199"/>
    </location>
</feature>
<dbReference type="PATRIC" id="fig|681645.3.peg.1541"/>
<keyword evidence="9" id="KW-1185">Reference proteome</keyword>
<feature type="transmembrane region" description="Helical" evidence="6">
    <location>
        <begin position="399"/>
        <end position="423"/>
    </location>
</feature>
<evidence type="ECO:0000313" key="8">
    <source>
        <dbReference type="EMBL" id="ADL10934.1"/>
    </source>
</evidence>
<reference evidence="8 9" key="2">
    <citation type="journal article" date="2011" name="PLoS ONE">
        <title>Evidence for reductive genome evolution and lateral acquisition of virulence functions in two Corynebacterium pseudotuberculosis strains.</title>
        <authorList>
            <person name="Ruiz J.C."/>
            <person name="D'Afonseca V."/>
            <person name="Silva A."/>
            <person name="Ali A."/>
            <person name="Pinto A.C."/>
            <person name="Santos A.R."/>
            <person name="Rocha A.A."/>
            <person name="Lopes D.O."/>
            <person name="Dorella F.A."/>
            <person name="Pacheco L.G."/>
            <person name="Costa M.P."/>
            <person name="Turk M.Z."/>
            <person name="Seyffert N."/>
            <person name="Moraes P.M."/>
            <person name="Soares S.C."/>
            <person name="Almeida S.S."/>
            <person name="Castro T.L."/>
            <person name="Abreu V.A."/>
            <person name="Trost E."/>
            <person name="Baumbach J."/>
            <person name="Tauch A."/>
            <person name="Schneider M.P."/>
            <person name="McCulloch J."/>
            <person name="Cerdeira L.T."/>
            <person name="Ramos R.T."/>
            <person name="Zerlotini A."/>
            <person name="Dominitini A."/>
            <person name="Resende D.M."/>
            <person name="Coser E.M."/>
            <person name="Oliveira L.M."/>
            <person name="Pedrosa A.L."/>
            <person name="Vieira C.U."/>
            <person name="Guimaraes C.T."/>
            <person name="Bartholomeu D.C."/>
            <person name="Oliveira D.M."/>
            <person name="Santos F.R."/>
            <person name="Rabelo E.M."/>
            <person name="Lobo F.P."/>
            <person name="Franco G.R."/>
            <person name="Costa A.F."/>
            <person name="Castro I.M."/>
            <person name="Dias S.R."/>
            <person name="Ferro J.A."/>
            <person name="Ortega J.M."/>
            <person name="Paiva L.V."/>
            <person name="Goulart L.R."/>
            <person name="Almeida J.F."/>
            <person name="Ferro M.I."/>
            <person name="Carneiro N.P."/>
            <person name="Falcao P.R."/>
            <person name="Grynberg P."/>
            <person name="Teixeira S.M."/>
            <person name="Brommonschenkel S."/>
            <person name="Oliveira S.C."/>
            <person name="Meyer R."/>
            <person name="Moore R.J."/>
            <person name="Miyoshi A."/>
            <person name="Oliveira G.C."/>
            <person name="Azevedo V."/>
        </authorList>
    </citation>
    <scope>NUCLEOTIDE SEQUENCE [LARGE SCALE GENOMIC DNA]</scope>
    <source>
        <strain evidence="8 9">C231</strain>
    </source>
</reference>
<proteinExistence type="predicted"/>
<dbReference type="KEGG" id="cpq:CPC231_07400"/>
<dbReference type="Proteomes" id="UP000000276">
    <property type="component" value="Chromosome"/>
</dbReference>
<evidence type="ECO:0000256" key="6">
    <source>
        <dbReference type="SAM" id="Phobius"/>
    </source>
</evidence>
<feature type="transmembrane region" description="Helical" evidence="6">
    <location>
        <begin position="262"/>
        <end position="288"/>
    </location>
</feature>
<keyword evidence="5 6" id="KW-0472">Membrane</keyword>
<evidence type="ECO:0000256" key="5">
    <source>
        <dbReference type="ARBA" id="ARBA00023136"/>
    </source>
</evidence>
<reference evidence="8 9" key="1">
    <citation type="journal article" date="2011" name="J. Bacteriol.">
        <title>Complete genome sequence of Corynebacterium pseudotuberculosis I19, a strain isolated from a cow in Israel with bovine mastitis.</title>
        <authorList>
            <consortium name="Consortium: Rede Paraense de Genomica e Proteomica (RPGP)"/>
            <person name="Silva A."/>
            <person name="Schneider M.P."/>
            <person name="Cerdeira L."/>
            <person name="Barbosa M.S."/>
            <person name="Ramos R.T."/>
            <person name="Carneiro A.R."/>
            <person name="Santos R."/>
            <person name="Lima M."/>
            <person name="D'Afonseca V."/>
            <person name="Almeida S.S."/>
            <person name="Santos A.R."/>
            <person name="Soares S.C."/>
            <person name="Pinto A.C."/>
            <person name="Ali A."/>
            <person name="Dorella F.A."/>
            <person name="Rocha F."/>
            <person name="de Abreu V.A."/>
            <person name="Trost E."/>
            <person name="Tauch A."/>
            <person name="Shpigel N."/>
            <person name="Miyoshi A."/>
            <person name="Azevedo V."/>
        </authorList>
    </citation>
    <scope>NUCLEOTIDE SEQUENCE [LARGE SCALE GENOMIC DNA]</scope>
    <source>
        <strain evidence="8 9">C231</strain>
    </source>
</reference>
<evidence type="ECO:0000256" key="1">
    <source>
        <dbReference type="ARBA" id="ARBA00004651"/>
    </source>
</evidence>
<dbReference type="RefSeq" id="WP_014522444.1">
    <property type="nucleotide sequence ID" value="NC_017301.2"/>
</dbReference>
<dbReference type="AlphaFoldDB" id="D9QBK8"/>
<dbReference type="EMBL" id="CP001829">
    <property type="protein sequence ID" value="ADL10934.1"/>
    <property type="molecule type" value="Genomic_DNA"/>
</dbReference>
<dbReference type="HOGENOM" id="CLU_044317_0_0_11"/>
<keyword evidence="3 6" id="KW-0812">Transmembrane</keyword>
<organism evidence="8 9">
    <name type="scientific">Corynebacterium pseudotuberculosis (strain C231)</name>
    <dbReference type="NCBI Taxonomy" id="681645"/>
    <lineage>
        <taxon>Bacteria</taxon>
        <taxon>Bacillati</taxon>
        <taxon>Actinomycetota</taxon>
        <taxon>Actinomycetes</taxon>
        <taxon>Mycobacteriales</taxon>
        <taxon>Corynebacteriaceae</taxon>
        <taxon>Corynebacterium</taxon>
    </lineage>
</organism>
<comment type="subcellular location">
    <subcellularLocation>
        <location evidence="1">Cell membrane</location>
        <topology evidence="1">Multi-pass membrane protein</topology>
    </subcellularLocation>
</comment>
<evidence type="ECO:0000256" key="2">
    <source>
        <dbReference type="ARBA" id="ARBA00022475"/>
    </source>
</evidence>
<dbReference type="Pfam" id="PF02687">
    <property type="entry name" value="FtsX"/>
    <property type="match status" value="1"/>
</dbReference>
<dbReference type="eggNOG" id="ENOG5033QTH">
    <property type="taxonomic scope" value="Bacteria"/>
</dbReference>
<evidence type="ECO:0000256" key="4">
    <source>
        <dbReference type="ARBA" id="ARBA00022989"/>
    </source>
</evidence>
<keyword evidence="2" id="KW-1003">Cell membrane</keyword>
<feature type="transmembrane region" description="Helical" evidence="6">
    <location>
        <begin position="355"/>
        <end position="378"/>
    </location>
</feature>
<protein>
    <submittedName>
        <fullName evidence="8">ABC transporter permease</fullName>
    </submittedName>
</protein>
<accession>D9QBK8</accession>
<name>D9QBK8_CORP2</name>
<feature type="transmembrane region" description="Helical" evidence="6">
    <location>
        <begin position="133"/>
        <end position="151"/>
    </location>
</feature>
<feature type="transmembrane region" description="Helical" evidence="6">
    <location>
        <begin position="38"/>
        <end position="65"/>
    </location>
</feature>